<keyword evidence="7" id="KW-1185">Reference proteome</keyword>
<dbReference type="Gene3D" id="3.60.110.10">
    <property type="entry name" value="Carbon-nitrogen hydrolase"/>
    <property type="match status" value="1"/>
</dbReference>
<comment type="similarity">
    <text evidence="1">Belongs to the carbon-nitrogen hydrolase superfamily. Nitrilase family.</text>
</comment>
<evidence type="ECO:0000256" key="4">
    <source>
        <dbReference type="SAM" id="MobiDB-lite"/>
    </source>
</evidence>
<organism evidence="6 7">
    <name type="scientific">Nocardia huaxiensis</name>
    <dbReference type="NCBI Taxonomy" id="2755382"/>
    <lineage>
        <taxon>Bacteria</taxon>
        <taxon>Bacillati</taxon>
        <taxon>Actinomycetota</taxon>
        <taxon>Actinomycetes</taxon>
        <taxon>Mycobacteriales</taxon>
        <taxon>Nocardiaceae</taxon>
        <taxon>Nocardia</taxon>
    </lineage>
</organism>
<dbReference type="GO" id="GO:0000257">
    <property type="term" value="F:nitrilase activity"/>
    <property type="evidence" value="ECO:0007669"/>
    <property type="project" value="UniProtKB-ARBA"/>
</dbReference>
<dbReference type="InterPro" id="IPR000132">
    <property type="entry name" value="Nitrilase/CN_hydratase_CS"/>
</dbReference>
<dbReference type="InterPro" id="IPR003010">
    <property type="entry name" value="C-N_Hydrolase"/>
</dbReference>
<evidence type="ECO:0000256" key="3">
    <source>
        <dbReference type="PROSITE-ProRule" id="PRU10139"/>
    </source>
</evidence>
<keyword evidence="2 6" id="KW-0378">Hydrolase</keyword>
<protein>
    <submittedName>
        <fullName evidence="6">Carbon-nitrogen hydrolase family protein</fullName>
    </submittedName>
</protein>
<dbReference type="Proteomes" id="UP000515512">
    <property type="component" value="Chromosome"/>
</dbReference>
<evidence type="ECO:0000313" key="7">
    <source>
        <dbReference type="Proteomes" id="UP000515512"/>
    </source>
</evidence>
<feature type="active site" description="Proton acceptor" evidence="3">
    <location>
        <position position="45"/>
    </location>
</feature>
<dbReference type="PANTHER" id="PTHR46044:SF14">
    <property type="entry name" value="ARYLACETONITRILASE"/>
    <property type="match status" value="1"/>
</dbReference>
<feature type="compositionally biased region" description="Low complexity" evidence="4">
    <location>
        <begin position="184"/>
        <end position="197"/>
    </location>
</feature>
<dbReference type="EMBL" id="CP059399">
    <property type="protein sequence ID" value="QLY31896.1"/>
    <property type="molecule type" value="Genomic_DNA"/>
</dbReference>
<gene>
    <name evidence="6" type="ORF">H0264_06200</name>
</gene>
<dbReference type="SUPFAM" id="SSF56317">
    <property type="entry name" value="Carbon-nitrogen hydrolase"/>
    <property type="match status" value="1"/>
</dbReference>
<evidence type="ECO:0000313" key="6">
    <source>
        <dbReference type="EMBL" id="QLY31896.1"/>
    </source>
</evidence>
<evidence type="ECO:0000256" key="1">
    <source>
        <dbReference type="ARBA" id="ARBA00008129"/>
    </source>
</evidence>
<dbReference type="InterPro" id="IPR044149">
    <property type="entry name" value="Nitrilases_CHs"/>
</dbReference>
<dbReference type="KEGG" id="nhu:H0264_06200"/>
<dbReference type="PANTHER" id="PTHR46044">
    <property type="entry name" value="NITRILASE"/>
    <property type="match status" value="1"/>
</dbReference>
<evidence type="ECO:0000256" key="2">
    <source>
        <dbReference type="ARBA" id="ARBA00022801"/>
    </source>
</evidence>
<feature type="domain" description="CN hydrolase" evidence="5">
    <location>
        <begin position="5"/>
        <end position="270"/>
    </location>
</feature>
<reference evidence="6 7" key="1">
    <citation type="submission" date="2020-07" db="EMBL/GenBank/DDBJ databases">
        <authorList>
            <person name="Zhuang K."/>
            <person name="Ran Y."/>
        </authorList>
    </citation>
    <scope>NUCLEOTIDE SEQUENCE [LARGE SCALE GENOMIC DNA]</scope>
    <source>
        <strain evidence="6 7">WCH-YHL-001</strain>
    </source>
</reference>
<feature type="region of interest" description="Disordered" evidence="4">
    <location>
        <begin position="184"/>
        <end position="203"/>
    </location>
</feature>
<name>A0A7D6VKE9_9NOCA</name>
<evidence type="ECO:0000259" key="5">
    <source>
        <dbReference type="PROSITE" id="PS50263"/>
    </source>
</evidence>
<dbReference type="RefSeq" id="WP_181583071.1">
    <property type="nucleotide sequence ID" value="NZ_CP059399.1"/>
</dbReference>
<dbReference type="AlphaFoldDB" id="A0A7D6VKE9"/>
<dbReference type="InterPro" id="IPR036526">
    <property type="entry name" value="C-N_Hydrolase_sf"/>
</dbReference>
<sequence>MRKTVRVAAVQAEPKWLRLADGVEQAVELIGTAAASGARLVAFPETFLPGYPWWRWVESNQWNVEYSARCRENSMTRDGAEMRAITAAAHRYGITVVLGFGELQDRRIYMAQAVIDEWGQLVSVRRKAGLNPVERKIFASGTPNLPTVHQSSLGKLGALSGQENQRPLLTRALRADEEQIHVAAWPGNPDGDAPAGPESSATASRMYAMETEAFVLAPCSVLSPAAWGDRPGARPVHSTGRARIFAADGSEIVTPLAEGAEGILYADLDLAAAACYSSNPDAGRGRRARRGPLSAVS</sequence>
<accession>A0A7D6VKE9</accession>
<dbReference type="PROSITE" id="PS50263">
    <property type="entry name" value="CN_HYDROLASE"/>
    <property type="match status" value="1"/>
</dbReference>
<dbReference type="Pfam" id="PF00795">
    <property type="entry name" value="CN_hydrolase"/>
    <property type="match status" value="1"/>
</dbReference>
<proteinExistence type="inferred from homology"/>
<dbReference type="PROSITE" id="PS00920">
    <property type="entry name" value="NITRIL_CHT_1"/>
    <property type="match status" value="1"/>
</dbReference>